<dbReference type="Proteomes" id="UP001156701">
    <property type="component" value="Unassembled WGS sequence"/>
</dbReference>
<dbReference type="PANTHER" id="PTHR47810">
    <property type="entry name" value="DNA LIGASE"/>
    <property type="match status" value="1"/>
</dbReference>
<keyword evidence="2 7" id="KW-0235">DNA replication</keyword>
<protein>
    <recommendedName>
        <fullName evidence="7">DNA ligase B</fullName>
        <ecNumber evidence="7">6.5.1.2</ecNumber>
    </recommendedName>
    <alternativeName>
        <fullName evidence="7">Polydeoxyribonucleotide synthase [NAD(+)] B</fullName>
    </alternativeName>
</protein>
<reference evidence="10" key="2">
    <citation type="submission" date="2023-07" db="EMBL/GenBank/DDBJ databases">
        <authorList>
            <person name="Yang W."/>
            <person name="Chen J."/>
            <person name="Ji P."/>
            <person name="Hu F."/>
        </authorList>
    </citation>
    <scope>NUCLEOTIDE SEQUENCE</scope>
    <source>
        <strain evidence="10">CRE-138-0111</strain>
    </source>
</reference>
<accession>A0AA42FHP1</accession>
<dbReference type="Proteomes" id="UP001176478">
    <property type="component" value="Unassembled WGS sequence"/>
</dbReference>
<dbReference type="EMBL" id="JARRYG010000010">
    <property type="protein sequence ID" value="MDG4696762.1"/>
    <property type="molecule type" value="Genomic_DNA"/>
</dbReference>
<name>A0AA42FHP1_9GAMM</name>
<dbReference type="Pfam" id="PF01653">
    <property type="entry name" value="DNA_ligase_aden"/>
    <property type="match status" value="1"/>
</dbReference>
<dbReference type="InterPro" id="IPR004150">
    <property type="entry name" value="NAD_DNA_ligase_OB"/>
</dbReference>
<dbReference type="SMART" id="SM00532">
    <property type="entry name" value="LIGANc"/>
    <property type="match status" value="1"/>
</dbReference>
<feature type="active site" description="N6-AMP-lysine intermediate" evidence="7">
    <location>
        <position position="148"/>
    </location>
</feature>
<dbReference type="NCBIfam" id="NF005987">
    <property type="entry name" value="PRK08097.1"/>
    <property type="match status" value="1"/>
</dbReference>
<proteinExistence type="inferred from homology"/>
<dbReference type="SUPFAM" id="SSF50249">
    <property type="entry name" value="Nucleic acid-binding proteins"/>
    <property type="match status" value="1"/>
</dbReference>
<evidence type="ECO:0000256" key="3">
    <source>
        <dbReference type="ARBA" id="ARBA00022763"/>
    </source>
</evidence>
<dbReference type="EMBL" id="JAUQTG010000008">
    <property type="protein sequence ID" value="MDO7857544.1"/>
    <property type="molecule type" value="Genomic_DNA"/>
</dbReference>
<evidence type="ECO:0000256" key="5">
    <source>
        <dbReference type="ARBA" id="ARBA00023204"/>
    </source>
</evidence>
<keyword evidence="4 7" id="KW-0520">NAD</keyword>
<evidence type="ECO:0000256" key="7">
    <source>
        <dbReference type="HAMAP-Rule" id="MF_01587"/>
    </source>
</evidence>
<reference evidence="9" key="1">
    <citation type="submission" date="2023-03" db="EMBL/GenBank/DDBJ databases">
        <title>a new species belonging to Providencia genus.</title>
        <authorList>
            <person name="Yang W."/>
            <person name="Hu F."/>
            <person name="Shen S."/>
            <person name="Ding L."/>
            <person name="Yin D."/>
        </authorList>
    </citation>
    <scope>NUCLEOTIDE SEQUENCE</scope>
    <source>
        <strain evidence="9">CRE-3FA-0001</strain>
    </source>
</reference>
<keyword evidence="1 7" id="KW-0436">Ligase</keyword>
<dbReference type="GO" id="GO:0006260">
    <property type="term" value="P:DNA replication"/>
    <property type="evidence" value="ECO:0007669"/>
    <property type="project" value="UniProtKB-KW"/>
</dbReference>
<dbReference type="InterPro" id="IPR013840">
    <property type="entry name" value="DNAligase_N"/>
</dbReference>
<organism evidence="9 11">
    <name type="scientific">Providencia huashanensis</name>
    <dbReference type="NCBI Taxonomy" id="3037798"/>
    <lineage>
        <taxon>Bacteria</taxon>
        <taxon>Pseudomonadati</taxon>
        <taxon>Pseudomonadota</taxon>
        <taxon>Gammaproteobacteria</taxon>
        <taxon>Enterobacterales</taxon>
        <taxon>Morganellaceae</taxon>
        <taxon>Providencia</taxon>
    </lineage>
</organism>
<dbReference type="RefSeq" id="WP_210814531.1">
    <property type="nucleotide sequence ID" value="NZ_JARRYG010000010.1"/>
</dbReference>
<dbReference type="AlphaFoldDB" id="A0AA42FHP1"/>
<evidence type="ECO:0000256" key="1">
    <source>
        <dbReference type="ARBA" id="ARBA00022598"/>
    </source>
</evidence>
<dbReference type="Gene3D" id="3.30.470.30">
    <property type="entry name" value="DNA ligase/mRNA capping enzyme"/>
    <property type="match status" value="1"/>
</dbReference>
<evidence type="ECO:0000313" key="11">
    <source>
        <dbReference type="Proteomes" id="UP001156701"/>
    </source>
</evidence>
<dbReference type="HAMAP" id="MF_01587">
    <property type="entry name" value="DNA_ligase_B"/>
    <property type="match status" value="1"/>
</dbReference>
<keyword evidence="12" id="KW-1185">Reference proteome</keyword>
<comment type="similarity">
    <text evidence="7">Belongs to the NAD-dependent DNA ligase family. LigB subfamily.</text>
</comment>
<dbReference type="GO" id="GO:0006281">
    <property type="term" value="P:DNA repair"/>
    <property type="evidence" value="ECO:0007669"/>
    <property type="project" value="UniProtKB-KW"/>
</dbReference>
<dbReference type="InterPro" id="IPR020923">
    <property type="entry name" value="DNA_ligase_B"/>
</dbReference>
<evidence type="ECO:0000256" key="6">
    <source>
        <dbReference type="ARBA" id="ARBA00034005"/>
    </source>
</evidence>
<evidence type="ECO:0000313" key="9">
    <source>
        <dbReference type="EMBL" id="MDG4696762.1"/>
    </source>
</evidence>
<dbReference type="PANTHER" id="PTHR47810:SF1">
    <property type="entry name" value="DNA LIGASE B"/>
    <property type="match status" value="1"/>
</dbReference>
<evidence type="ECO:0000256" key="2">
    <source>
        <dbReference type="ARBA" id="ARBA00022705"/>
    </source>
</evidence>
<dbReference type="Pfam" id="PF03120">
    <property type="entry name" value="OB_DNA_ligase"/>
    <property type="match status" value="1"/>
</dbReference>
<dbReference type="InterPro" id="IPR012340">
    <property type="entry name" value="NA-bd_OB-fold"/>
</dbReference>
<comment type="caution">
    <text evidence="9">The sequence shown here is derived from an EMBL/GenBank/DDBJ whole genome shotgun (WGS) entry which is preliminary data.</text>
</comment>
<comment type="catalytic activity">
    <reaction evidence="6 7">
        <text>NAD(+) + (deoxyribonucleotide)n-3'-hydroxyl + 5'-phospho-(deoxyribonucleotide)m = (deoxyribonucleotide)n+m + AMP + beta-nicotinamide D-nucleotide.</text>
        <dbReference type="EC" id="6.5.1.2"/>
    </reaction>
</comment>
<evidence type="ECO:0000256" key="4">
    <source>
        <dbReference type="ARBA" id="ARBA00023027"/>
    </source>
</evidence>
<comment type="function">
    <text evidence="7">Catalyzes the formation of phosphodiester linkages between 5'-phosphoryl and 3'-hydroxyl groups in double-stranded DNA using NAD as a coenzyme and as the energy source for the reaction.</text>
</comment>
<gene>
    <name evidence="7 9" type="primary">ligB</name>
    <name evidence="9" type="ORF">P7V44_10975</name>
    <name evidence="10" type="ORF">Q5E86_14550</name>
</gene>
<dbReference type="GO" id="GO:0003911">
    <property type="term" value="F:DNA ligase (NAD+) activity"/>
    <property type="evidence" value="ECO:0007669"/>
    <property type="project" value="UniProtKB-UniRule"/>
</dbReference>
<keyword evidence="5 7" id="KW-0234">DNA repair</keyword>
<feature type="domain" description="NAD-dependent DNA ligase N-terminal" evidence="8">
    <location>
        <begin position="52"/>
        <end position="450"/>
    </location>
</feature>
<sequence length="572" mass="65112">MFSIICSICRYILVLVYRLSKLIVGLVVGVNVVQAASNHSVDGLCEAKNLTLIAQESNRLGGQLQKWDQAYQLSGSSPISDEAYDQLLNLWRSMQRCRQLSEKLPPVPLPEKVLLAKHPIPHTGLKKLNEREVYNWINTRKDIWLQPKIDGVAVSLVYENGQLISMISRGNNLEGIEWRAKADFIPTVPKKIKHQGTLILQGELFWRMHEHIQAEYGGMNARNKVAGWLMRKNLPTSNENNIGIFIWAWPSGNTDPKTQLSLLSKIGFPLAEQYSHKIESKADVKQLREYYYQSKLPFVTDGIVLKSFPAPSAQAWQAKQNSWAIAWKYPFRSTLSGIVELQFKVGRTGRVSVVAVISPVTIDSKKISRVSLGSLSSWKKRDLLVGDKVLVSLSGLGTPKIEEVVWRREERLYPDTTNFIQFHSLTCFTYTRSCLQQFVARLVWLGKQLNMKGISEATWQQWVTHNNLTQLTTWLSESWQNSLPKNKRNQLLIEQLRLASVQPLSAWLRGLAIPLPKEYIGRITDLKMLDNQSVINKMKLTANQKKKLSKWLAEPEVKLILQVLAGRQVNSP</sequence>
<dbReference type="Gene3D" id="2.40.50.140">
    <property type="entry name" value="Nucleic acid-binding proteins"/>
    <property type="match status" value="1"/>
</dbReference>
<evidence type="ECO:0000259" key="8">
    <source>
        <dbReference type="SMART" id="SM00532"/>
    </source>
</evidence>
<reference evidence="10" key="3">
    <citation type="journal article" date="2024" name="Int. J. Antimicrob. Agents">
        <title>Identification of a novel Providencia species showing multi-drug-resistant in three patients with hospital-acquired infection.</title>
        <authorList>
            <person name="Yang W."/>
            <person name="Chen J."/>
            <person name="Yang F."/>
            <person name="Ji P."/>
            <person name="Shen S."/>
            <person name="Yin D."/>
            <person name="Hu F."/>
        </authorList>
    </citation>
    <scope>NUCLEOTIDE SEQUENCE</scope>
    <source>
        <strain evidence="10">CRE-138-0111</strain>
    </source>
</reference>
<evidence type="ECO:0000313" key="12">
    <source>
        <dbReference type="Proteomes" id="UP001176478"/>
    </source>
</evidence>
<evidence type="ECO:0000313" key="10">
    <source>
        <dbReference type="EMBL" id="MDO7857544.1"/>
    </source>
</evidence>
<dbReference type="InterPro" id="IPR013839">
    <property type="entry name" value="DNAligase_adenylation"/>
</dbReference>
<dbReference type="EC" id="6.5.1.2" evidence="7"/>
<keyword evidence="3 7" id="KW-0227">DNA damage</keyword>
<dbReference type="InterPro" id="IPR050326">
    <property type="entry name" value="NAD_dep_DNA_ligaseB"/>
</dbReference>
<dbReference type="SUPFAM" id="SSF56091">
    <property type="entry name" value="DNA ligase/mRNA capping enzyme, catalytic domain"/>
    <property type="match status" value="1"/>
</dbReference>